<feature type="compositionally biased region" description="Low complexity" evidence="4">
    <location>
        <begin position="184"/>
        <end position="194"/>
    </location>
</feature>
<evidence type="ECO:0000313" key="8">
    <source>
        <dbReference type="EMBL" id="CAG6790963.1"/>
    </source>
</evidence>
<dbReference type="InterPro" id="IPR050716">
    <property type="entry name" value="MAGUK"/>
</dbReference>
<dbReference type="AlphaFoldDB" id="A0A8D9FHF6"/>
<dbReference type="InterPro" id="IPR020590">
    <property type="entry name" value="Guanylate_kinase_CS"/>
</dbReference>
<evidence type="ECO:0000256" key="3">
    <source>
        <dbReference type="PROSITE-ProRule" id="PRU00192"/>
    </source>
</evidence>
<reference evidence="8" key="1">
    <citation type="submission" date="2021-05" db="EMBL/GenBank/DDBJ databases">
        <authorList>
            <person name="Alioto T."/>
            <person name="Alioto T."/>
            <person name="Gomez Garrido J."/>
        </authorList>
    </citation>
    <scope>NUCLEOTIDE SEQUENCE</scope>
</reference>
<dbReference type="InterPro" id="IPR001452">
    <property type="entry name" value="SH3_domain"/>
</dbReference>
<dbReference type="EMBL" id="HBUF01673768">
    <property type="protein sequence ID" value="CAG6790963.1"/>
    <property type="molecule type" value="Transcribed_RNA"/>
</dbReference>
<sequence>MCYTKMSTSPSHMIDLKGYCIIIAETPEGKIKLYGSPADKSDLEIGDEILEVNGKTFKDTSNHNEVISHIHECIRSRSICLRVKRKSGSKAALEFPENQNVQDAFVIAVEQQARERLERLSALNRIKAIDMSQLSFQLNQEDQSQSQSNSNNSPPCILEDTTTPNINNTSTALPNNTSVYVTCNNKKSSSPNPSLESGKLPSEPCDNSSVIKALNTPPELTNDKSKPVLSNNKELENNFKPTDGLTNVRRVSLAATSARSEADRVTVDKSRRASTSYLNGQTEVLIGEFNNVKNKIKTQAVVERQPSDEEDINRSIRRQSGSSIVSDATDFEIVKKKYLDEEEDDEYSNIMRMISGMDSGPHREMAVDVPETFIARTKTPPRYPPPRTAERIQNGIPMTVIQPKPAPPPRGDHLKNLDKPTPPRSKAPLQPPTSPPPQIPARINNNHTPTPTETPTKEQLNSIRKYQEVIRKQKEKDDKIAEQNEFLNRSLRGSRKLQVLENKSGVVNDAFSVEDESEAGKFNQDEEMEMVDEEIEDEEPDTLHKVYNYGETVSAIKRLMVNLKKLNQVEGVTIPESKLQLVQNLILSPEFGRALFLHNAVQQSYSFKSETAIPLTSHLQSLAKESIKVLESCSLPEASECINILEDMDQTLNAHDAIVLNLTPNIMNPVEQPVVSYNEGVEGNIKIIKFPESNELLGATIRNEGDAVIVGRVVKGGLADRTGLLHEGDEILEINGIEIRGKTIHNVCDILVGLTGQEMTMLVFPNPETNNKRTNSRENLMHVIAHFDYDPEDDMYIPCKELGMSFQKGDILHVISQDDPNWWQAYREGEEDHTLAGLIPSRSFQYQREQLKRSINSDITDKDKSTSPIHFFSSNFLCSKSKQKLKKKKSASNAPFGDGNYPLYSSSATDFDVDEILTYEEVSLYYPRSNEKRPIVLIGPPNIGRHELRQRLMEDSDRFAAAIPHTSRPMKEGEVDGQDYHFITRAQFELDILARKFIEHGEYEKSYYGTSLDAIRTVVNAGKICVLNLHPQSLKILRSSDLKPFVIFVAPPPFELLKQKRIRRGDNFKDEDLKDTIEKAREMEEKYGKYFDMVIINKDNESSYQEIIDQVNYLEREPQWVPSTWVKTA</sequence>
<feature type="compositionally biased region" description="Pro residues" evidence="4">
    <location>
        <begin position="420"/>
        <end position="439"/>
    </location>
</feature>
<dbReference type="Gene3D" id="2.30.42.10">
    <property type="match status" value="2"/>
</dbReference>
<feature type="compositionally biased region" description="Polar residues" evidence="4">
    <location>
        <begin position="160"/>
        <end position="183"/>
    </location>
</feature>
<protein>
    <submittedName>
        <fullName evidence="8">MAGUK p55 subfamily member 5</fullName>
    </submittedName>
</protein>
<dbReference type="PROSITE" id="PS50052">
    <property type="entry name" value="GUANYLATE_KINASE_2"/>
    <property type="match status" value="1"/>
</dbReference>
<dbReference type="SUPFAM" id="SSF52540">
    <property type="entry name" value="P-loop containing nucleoside triphosphate hydrolases"/>
    <property type="match status" value="1"/>
</dbReference>
<feature type="domain" description="PDZ" evidence="7">
    <location>
        <begin position="684"/>
        <end position="751"/>
    </location>
</feature>
<evidence type="ECO:0000259" key="7">
    <source>
        <dbReference type="PROSITE" id="PS50106"/>
    </source>
</evidence>
<dbReference type="Gene3D" id="3.40.50.300">
    <property type="entry name" value="P-loop containing nucleotide triphosphate hydrolases"/>
    <property type="match status" value="1"/>
</dbReference>
<dbReference type="SMART" id="SM00228">
    <property type="entry name" value="PDZ"/>
    <property type="match status" value="2"/>
</dbReference>
<dbReference type="FunFam" id="3.40.50.300:FF:000469">
    <property type="entry name" value="MAGUK p55 subfamily member 5"/>
    <property type="match status" value="1"/>
</dbReference>
<dbReference type="InterPro" id="IPR035601">
    <property type="entry name" value="MPP5_SH3"/>
</dbReference>
<dbReference type="InterPro" id="IPR001478">
    <property type="entry name" value="PDZ"/>
</dbReference>
<dbReference type="Pfam" id="PF00595">
    <property type="entry name" value="PDZ"/>
    <property type="match status" value="1"/>
</dbReference>
<feature type="compositionally biased region" description="Low complexity" evidence="4">
    <location>
        <begin position="143"/>
        <end position="153"/>
    </location>
</feature>
<proteinExistence type="inferred from homology"/>
<feature type="region of interest" description="Disordered" evidence="4">
    <location>
        <begin position="376"/>
        <end position="462"/>
    </location>
</feature>
<dbReference type="Pfam" id="PF00625">
    <property type="entry name" value="Guanylate_kin"/>
    <property type="match status" value="1"/>
</dbReference>
<dbReference type="PROSITE" id="PS50002">
    <property type="entry name" value="SH3"/>
    <property type="match status" value="1"/>
</dbReference>
<dbReference type="EMBL" id="HBUF01673769">
    <property type="protein sequence ID" value="CAG6790967.1"/>
    <property type="molecule type" value="Transcribed_RNA"/>
</dbReference>
<dbReference type="SUPFAM" id="SSF50156">
    <property type="entry name" value="PDZ domain-like"/>
    <property type="match status" value="2"/>
</dbReference>
<dbReference type="Pfam" id="PF07653">
    <property type="entry name" value="SH3_2"/>
    <property type="match status" value="1"/>
</dbReference>
<name>A0A8D9FHF6_9HEMI</name>
<dbReference type="InterPro" id="IPR036034">
    <property type="entry name" value="PDZ_sf"/>
</dbReference>
<dbReference type="SMART" id="SM00072">
    <property type="entry name" value="GuKc"/>
    <property type="match status" value="1"/>
</dbReference>
<dbReference type="FunFam" id="3.30.63.10:FF:000002">
    <property type="entry name" value="Guanylate kinase 1"/>
    <property type="match status" value="1"/>
</dbReference>
<evidence type="ECO:0000259" key="6">
    <source>
        <dbReference type="PROSITE" id="PS50052"/>
    </source>
</evidence>
<dbReference type="InterPro" id="IPR027417">
    <property type="entry name" value="P-loop_NTPase"/>
</dbReference>
<evidence type="ECO:0000259" key="5">
    <source>
        <dbReference type="PROSITE" id="PS50002"/>
    </source>
</evidence>
<organism evidence="8">
    <name type="scientific">Cacopsylla melanoneura</name>
    <dbReference type="NCBI Taxonomy" id="428564"/>
    <lineage>
        <taxon>Eukaryota</taxon>
        <taxon>Metazoa</taxon>
        <taxon>Ecdysozoa</taxon>
        <taxon>Arthropoda</taxon>
        <taxon>Hexapoda</taxon>
        <taxon>Insecta</taxon>
        <taxon>Pterygota</taxon>
        <taxon>Neoptera</taxon>
        <taxon>Paraneoptera</taxon>
        <taxon>Hemiptera</taxon>
        <taxon>Sternorrhyncha</taxon>
        <taxon>Psylloidea</taxon>
        <taxon>Psyllidae</taxon>
        <taxon>Psyllinae</taxon>
        <taxon>Cacopsylla</taxon>
    </lineage>
</organism>
<dbReference type="InterPro" id="IPR008144">
    <property type="entry name" value="Guanylate_kin-like_dom"/>
</dbReference>
<accession>A0A8D9FHF6</accession>
<dbReference type="PROSITE" id="PS00856">
    <property type="entry name" value="GUANYLATE_KINASE_1"/>
    <property type="match status" value="1"/>
</dbReference>
<dbReference type="SUPFAM" id="SSF50044">
    <property type="entry name" value="SH3-domain"/>
    <property type="match status" value="1"/>
</dbReference>
<dbReference type="CDD" id="cd00071">
    <property type="entry name" value="GMPK"/>
    <property type="match status" value="1"/>
</dbReference>
<evidence type="ECO:0000256" key="4">
    <source>
        <dbReference type="SAM" id="MobiDB-lite"/>
    </source>
</evidence>
<comment type="similarity">
    <text evidence="1">Belongs to the MAGUK family.</text>
</comment>
<dbReference type="PANTHER" id="PTHR23122">
    <property type="entry name" value="MEMBRANE-ASSOCIATED GUANYLATE KINASE MAGUK"/>
    <property type="match status" value="1"/>
</dbReference>
<feature type="domain" description="PDZ" evidence="7">
    <location>
        <begin position="35"/>
        <end position="72"/>
    </location>
</feature>
<dbReference type="EMBL" id="HBUF01673770">
    <property type="protein sequence ID" value="CAG6790971.1"/>
    <property type="molecule type" value="Transcribed_RNA"/>
</dbReference>
<dbReference type="PROSITE" id="PS50106">
    <property type="entry name" value="PDZ"/>
    <property type="match status" value="2"/>
</dbReference>
<dbReference type="SMART" id="SM00326">
    <property type="entry name" value="SH3"/>
    <property type="match status" value="1"/>
</dbReference>
<keyword evidence="2 3" id="KW-0728">SH3 domain</keyword>
<dbReference type="CDD" id="cd12036">
    <property type="entry name" value="SH3_MPP5"/>
    <property type="match status" value="1"/>
</dbReference>
<feature type="region of interest" description="Disordered" evidence="4">
    <location>
        <begin position="138"/>
        <end position="243"/>
    </location>
</feature>
<evidence type="ECO:0000256" key="1">
    <source>
        <dbReference type="ARBA" id="ARBA00007014"/>
    </source>
</evidence>
<dbReference type="InterPro" id="IPR036028">
    <property type="entry name" value="SH3-like_dom_sf"/>
</dbReference>
<evidence type="ECO:0000256" key="2">
    <source>
        <dbReference type="ARBA" id="ARBA00022443"/>
    </source>
</evidence>
<dbReference type="InterPro" id="IPR008145">
    <property type="entry name" value="GK/Ca_channel_bsu"/>
</dbReference>
<feature type="domain" description="SH3" evidence="5">
    <location>
        <begin position="778"/>
        <end position="849"/>
    </location>
</feature>
<feature type="domain" description="Guanylate kinase-like" evidence="6">
    <location>
        <begin position="932"/>
        <end position="1112"/>
    </location>
</feature>
<dbReference type="Gene3D" id="2.30.30.40">
    <property type="entry name" value="SH3 Domains"/>
    <property type="match status" value="1"/>
</dbReference>